<accession>A0A7Y9S3S4</accession>
<dbReference type="PROSITE" id="PS51257">
    <property type="entry name" value="PROKAR_LIPOPROTEIN"/>
    <property type="match status" value="1"/>
</dbReference>
<dbReference type="AlphaFoldDB" id="A0A7Y9S3S4"/>
<comment type="caution">
    <text evidence="3">The sequence shown here is derived from an EMBL/GenBank/DDBJ whole genome shotgun (WGS) entry which is preliminary data.</text>
</comment>
<name>A0A7Y9S3S4_9ACTN</name>
<keyword evidence="4" id="KW-1185">Reference proteome</keyword>
<dbReference type="RefSeq" id="WP_179503003.1">
    <property type="nucleotide sequence ID" value="NZ_JACCAA010000001.1"/>
</dbReference>
<dbReference type="Proteomes" id="UP000540656">
    <property type="component" value="Unassembled WGS sequence"/>
</dbReference>
<dbReference type="EMBL" id="JACCAA010000001">
    <property type="protein sequence ID" value="NYG60017.1"/>
    <property type="molecule type" value="Genomic_DNA"/>
</dbReference>
<protein>
    <recommendedName>
        <fullName evidence="5">DUF2059 domain-containing protein</fullName>
    </recommendedName>
</protein>
<evidence type="ECO:0008006" key="5">
    <source>
        <dbReference type="Google" id="ProtNLM"/>
    </source>
</evidence>
<reference evidence="3 4" key="1">
    <citation type="submission" date="2020-07" db="EMBL/GenBank/DDBJ databases">
        <title>Sequencing the genomes of 1000 actinobacteria strains.</title>
        <authorList>
            <person name="Klenk H.-P."/>
        </authorList>
    </citation>
    <scope>NUCLEOTIDE SEQUENCE [LARGE SCALE GENOMIC DNA]</scope>
    <source>
        <strain evidence="3 4">DSM 23819</strain>
    </source>
</reference>
<evidence type="ECO:0000256" key="1">
    <source>
        <dbReference type="SAM" id="MobiDB-lite"/>
    </source>
</evidence>
<feature type="compositionally biased region" description="Low complexity" evidence="1">
    <location>
        <begin position="28"/>
        <end position="46"/>
    </location>
</feature>
<evidence type="ECO:0000313" key="4">
    <source>
        <dbReference type="Proteomes" id="UP000540656"/>
    </source>
</evidence>
<gene>
    <name evidence="3" type="ORF">BJ980_002940</name>
</gene>
<feature type="signal peptide" evidence="2">
    <location>
        <begin position="1"/>
        <end position="19"/>
    </location>
</feature>
<proteinExistence type="predicted"/>
<sequence length="219" mass="23091">MRKSLAVAPLLLMVLVGGCGDKNTQIDATSAEPTPTTSGSGTPAPEQSSAITEQDFCDNIVEIFSMHDKKSGTDPLTDLMADGVPAEMPQDAKDGVQVIIDNSAKLNDPKAMVEAYRALPEADRASVNALVTYVGTACGTDIVKGLVAFLPETVPEGLRSLGPEDLPSELRDLLPSELPSALEGVIPDDLASLIPEEWRSLIPEEYQGLFESPSASPSV</sequence>
<feature type="region of interest" description="Disordered" evidence="1">
    <location>
        <begin position="25"/>
        <end position="50"/>
    </location>
</feature>
<organism evidence="3 4">
    <name type="scientific">Nocardioides daedukensis</name>
    <dbReference type="NCBI Taxonomy" id="634462"/>
    <lineage>
        <taxon>Bacteria</taxon>
        <taxon>Bacillati</taxon>
        <taxon>Actinomycetota</taxon>
        <taxon>Actinomycetes</taxon>
        <taxon>Propionibacteriales</taxon>
        <taxon>Nocardioidaceae</taxon>
        <taxon>Nocardioides</taxon>
    </lineage>
</organism>
<evidence type="ECO:0000256" key="2">
    <source>
        <dbReference type="SAM" id="SignalP"/>
    </source>
</evidence>
<evidence type="ECO:0000313" key="3">
    <source>
        <dbReference type="EMBL" id="NYG60017.1"/>
    </source>
</evidence>
<feature type="chain" id="PRO_5039238150" description="DUF2059 domain-containing protein" evidence="2">
    <location>
        <begin position="20"/>
        <end position="219"/>
    </location>
</feature>
<keyword evidence="2" id="KW-0732">Signal</keyword>